<evidence type="ECO:0000313" key="2">
    <source>
        <dbReference type="EMBL" id="KAL3387728.1"/>
    </source>
</evidence>
<feature type="compositionally biased region" description="Polar residues" evidence="1">
    <location>
        <begin position="11"/>
        <end position="30"/>
    </location>
</feature>
<dbReference type="AlphaFoldDB" id="A0ABD2W4E6"/>
<feature type="region of interest" description="Disordered" evidence="1">
    <location>
        <begin position="1"/>
        <end position="37"/>
    </location>
</feature>
<feature type="compositionally biased region" description="Basic residues" evidence="1">
    <location>
        <begin position="1"/>
        <end position="10"/>
    </location>
</feature>
<reference evidence="2 3" key="1">
    <citation type="journal article" date="2024" name="bioRxiv">
        <title>A reference genome for Trichogramma kaykai: A tiny desert-dwelling parasitoid wasp with competing sex-ratio distorters.</title>
        <authorList>
            <person name="Culotta J."/>
            <person name="Lindsey A.R."/>
        </authorList>
    </citation>
    <scope>NUCLEOTIDE SEQUENCE [LARGE SCALE GENOMIC DNA]</scope>
    <source>
        <strain evidence="2 3">KSX58</strain>
    </source>
</reference>
<name>A0ABD2W4E6_9HYME</name>
<dbReference type="EMBL" id="JBJJXI010000136">
    <property type="protein sequence ID" value="KAL3387728.1"/>
    <property type="molecule type" value="Genomic_DNA"/>
</dbReference>
<gene>
    <name evidence="2" type="ORF">TKK_016840</name>
</gene>
<comment type="caution">
    <text evidence="2">The sequence shown here is derived from an EMBL/GenBank/DDBJ whole genome shotgun (WGS) entry which is preliminary data.</text>
</comment>
<accession>A0ABD2W4E6</accession>
<evidence type="ECO:0000313" key="3">
    <source>
        <dbReference type="Proteomes" id="UP001627154"/>
    </source>
</evidence>
<evidence type="ECO:0000256" key="1">
    <source>
        <dbReference type="SAM" id="MobiDB-lite"/>
    </source>
</evidence>
<proteinExistence type="predicted"/>
<sequence>MSNRRQRRSFRTSNGSSTWWRRQERSSSSGEVRHQLGGFSSGDVLLVVMAQGSFSKILGSLYASAFKGTRVLCTFTKLSNSGSSSRGSTDSRLQILSLFSVRDETFV</sequence>
<protein>
    <submittedName>
        <fullName evidence="2">Uncharacterized protein</fullName>
    </submittedName>
</protein>
<dbReference type="Proteomes" id="UP001627154">
    <property type="component" value="Unassembled WGS sequence"/>
</dbReference>
<organism evidence="2 3">
    <name type="scientific">Trichogramma kaykai</name>
    <dbReference type="NCBI Taxonomy" id="54128"/>
    <lineage>
        <taxon>Eukaryota</taxon>
        <taxon>Metazoa</taxon>
        <taxon>Ecdysozoa</taxon>
        <taxon>Arthropoda</taxon>
        <taxon>Hexapoda</taxon>
        <taxon>Insecta</taxon>
        <taxon>Pterygota</taxon>
        <taxon>Neoptera</taxon>
        <taxon>Endopterygota</taxon>
        <taxon>Hymenoptera</taxon>
        <taxon>Apocrita</taxon>
        <taxon>Proctotrupomorpha</taxon>
        <taxon>Chalcidoidea</taxon>
        <taxon>Trichogrammatidae</taxon>
        <taxon>Trichogramma</taxon>
    </lineage>
</organism>
<keyword evidence="3" id="KW-1185">Reference proteome</keyword>